<reference evidence="12" key="2">
    <citation type="submission" date="2025-08" db="UniProtKB">
        <authorList>
            <consortium name="RefSeq"/>
        </authorList>
    </citation>
    <scope>IDENTIFICATION</scope>
    <source>
        <tissue evidence="12">Leaf</tissue>
    </source>
</reference>
<evidence type="ECO:0000259" key="10">
    <source>
        <dbReference type="Pfam" id="PF17921"/>
    </source>
</evidence>
<dbReference type="Gene3D" id="1.10.340.70">
    <property type="match status" value="1"/>
</dbReference>
<evidence type="ECO:0000256" key="5">
    <source>
        <dbReference type="ARBA" id="ARBA00022801"/>
    </source>
</evidence>
<feature type="domain" description="Integrase zinc-binding" evidence="10">
    <location>
        <begin position="539"/>
        <end position="592"/>
    </location>
</feature>
<dbReference type="RefSeq" id="XP_010456559.1">
    <property type="nucleotide sequence ID" value="XM_010458257.1"/>
</dbReference>
<evidence type="ECO:0000256" key="2">
    <source>
        <dbReference type="ARBA" id="ARBA00022695"/>
    </source>
</evidence>
<evidence type="ECO:0000313" key="11">
    <source>
        <dbReference type="Proteomes" id="UP000694864"/>
    </source>
</evidence>
<dbReference type="InterPro" id="IPR041373">
    <property type="entry name" value="RT_RNaseH"/>
</dbReference>
<feature type="region of interest" description="Disordered" evidence="7">
    <location>
        <begin position="440"/>
        <end position="463"/>
    </location>
</feature>
<dbReference type="InterPro" id="IPR002156">
    <property type="entry name" value="RNaseH_domain"/>
</dbReference>
<gene>
    <name evidence="12" type="primary">LOC104738020</name>
</gene>
<dbReference type="GeneID" id="104738020"/>
<evidence type="ECO:0000313" key="12">
    <source>
        <dbReference type="RefSeq" id="XP_010456559.1"/>
    </source>
</evidence>
<protein>
    <submittedName>
        <fullName evidence="12">Uncharacterized protein LOC104738020</fullName>
    </submittedName>
</protein>
<keyword evidence="4" id="KW-0255">Endonuclease</keyword>
<dbReference type="Proteomes" id="UP000694864">
    <property type="component" value="Chromosome 13"/>
</dbReference>
<keyword evidence="1" id="KW-0808">Transferase</keyword>
<feature type="domain" description="Reverse transcriptase RNase H-like" evidence="9">
    <location>
        <begin position="157"/>
        <end position="258"/>
    </location>
</feature>
<dbReference type="InterPro" id="IPR043128">
    <property type="entry name" value="Rev_trsase/Diguanyl_cyclase"/>
</dbReference>
<dbReference type="InterPro" id="IPR012337">
    <property type="entry name" value="RNaseH-like_sf"/>
</dbReference>
<evidence type="ECO:0000256" key="4">
    <source>
        <dbReference type="ARBA" id="ARBA00022759"/>
    </source>
</evidence>
<keyword evidence="2" id="KW-0548">Nucleotidyltransferase</keyword>
<evidence type="ECO:0000256" key="1">
    <source>
        <dbReference type="ARBA" id="ARBA00022679"/>
    </source>
</evidence>
<reference evidence="11" key="1">
    <citation type="journal article" date="2014" name="Nat. Commun.">
        <title>The emerging biofuel crop Camelina sativa retains a highly undifferentiated hexaploid genome structure.</title>
        <authorList>
            <person name="Kagale S."/>
            <person name="Koh C."/>
            <person name="Nixon J."/>
            <person name="Bollina V."/>
            <person name="Clarke W.E."/>
            <person name="Tuteja R."/>
            <person name="Spillane C."/>
            <person name="Robinson S.J."/>
            <person name="Links M.G."/>
            <person name="Clarke C."/>
            <person name="Higgins E.E."/>
            <person name="Huebert T."/>
            <person name="Sharpe A.G."/>
            <person name="Parkin I.A."/>
        </authorList>
    </citation>
    <scope>NUCLEOTIDE SEQUENCE [LARGE SCALE GENOMIC DNA]</scope>
    <source>
        <strain evidence="11">cv. DH55</strain>
    </source>
</reference>
<evidence type="ECO:0000259" key="8">
    <source>
        <dbReference type="Pfam" id="PF13456"/>
    </source>
</evidence>
<feature type="domain" description="RNase H type-1" evidence="8">
    <location>
        <begin position="323"/>
        <end position="400"/>
    </location>
</feature>
<keyword evidence="5" id="KW-0378">Hydrolase</keyword>
<dbReference type="SUPFAM" id="SSF53098">
    <property type="entry name" value="Ribonuclease H-like"/>
    <property type="match status" value="1"/>
</dbReference>
<dbReference type="InterPro" id="IPR036397">
    <property type="entry name" value="RNaseH_sf"/>
</dbReference>
<dbReference type="Pfam" id="PF17921">
    <property type="entry name" value="Integrase_H2C2"/>
    <property type="match status" value="1"/>
</dbReference>
<keyword evidence="6" id="KW-0695">RNA-directed DNA polymerase</keyword>
<proteinExistence type="predicted"/>
<keyword evidence="3" id="KW-0540">Nuclease</keyword>
<organism evidence="11 12">
    <name type="scientific">Camelina sativa</name>
    <name type="common">False flax</name>
    <name type="synonym">Myagrum sativum</name>
    <dbReference type="NCBI Taxonomy" id="90675"/>
    <lineage>
        <taxon>Eukaryota</taxon>
        <taxon>Viridiplantae</taxon>
        <taxon>Streptophyta</taxon>
        <taxon>Embryophyta</taxon>
        <taxon>Tracheophyta</taxon>
        <taxon>Spermatophyta</taxon>
        <taxon>Magnoliopsida</taxon>
        <taxon>eudicotyledons</taxon>
        <taxon>Gunneridae</taxon>
        <taxon>Pentapetalae</taxon>
        <taxon>rosids</taxon>
        <taxon>malvids</taxon>
        <taxon>Brassicales</taxon>
        <taxon>Brassicaceae</taxon>
        <taxon>Camelineae</taxon>
        <taxon>Camelina</taxon>
    </lineage>
</organism>
<evidence type="ECO:0000259" key="9">
    <source>
        <dbReference type="Pfam" id="PF17917"/>
    </source>
</evidence>
<evidence type="ECO:0000256" key="6">
    <source>
        <dbReference type="ARBA" id="ARBA00022918"/>
    </source>
</evidence>
<dbReference type="PANTHER" id="PTHR48475:SF2">
    <property type="entry name" value="RIBONUCLEASE H"/>
    <property type="match status" value="1"/>
</dbReference>
<evidence type="ECO:0000256" key="7">
    <source>
        <dbReference type="SAM" id="MobiDB-lite"/>
    </source>
</evidence>
<accession>A0ABM0VI77</accession>
<dbReference type="InterPro" id="IPR041588">
    <property type="entry name" value="Integrase_H2C2"/>
</dbReference>
<evidence type="ECO:0000256" key="3">
    <source>
        <dbReference type="ARBA" id="ARBA00022722"/>
    </source>
</evidence>
<dbReference type="Pfam" id="PF17917">
    <property type="entry name" value="RT_RNaseH"/>
    <property type="match status" value="1"/>
</dbReference>
<dbReference type="Gene3D" id="3.10.20.370">
    <property type="match status" value="1"/>
</dbReference>
<keyword evidence="11" id="KW-1185">Reference proteome</keyword>
<name>A0ABM0VI77_CAMSA</name>
<sequence>MAGEYCASDKEKRLVESTSGHELMSFLDAFSGYNQILMHPDDQEKTAFITDRGISRIASGEFLGYIVTEQGIEANPRQINAFLSMSSPRTLREVHRLNGRIAALNRFISRSTNKCLPFYQVLKKGGEAFHLGKKFEEAFSQLKTYLSEPPVPTKPEFRKTLFLYVAVSKSAVSGVLVREERREQRPIFYVSKSFTGAESRYPLMEKLALAVVVSARKLRPYFQSQSIVVLTTQPLRTILHSPSQSGRLAKWSVELSEYDIEFRTRTCAKAQVLADFLIELPLAILVEDSVEGPWSLYVDGASSKTGAGIGVCLSSPIGEMIEQSFLAGLRLAVGIGVRNLRAFCDSQLVASQFSREYEAMDGRMEAYLAAARELALKFDDFEVTKIPRSENSAAYALASLASASDPTVTRVIPVEVIEYPSIRLEGSSVVTRAMRKWEAEEAARAPPSGVTSGTPTPIPETTPSLLEETNADAAARAPGADDWRTPILNYLEKGDLPADKWAARKLKIISARYCVYDQGLMRRSIDGPYLTCIVGKESATLMRAIHDRPNGNHSCGRTLAFKIKRQRYFWPTMLADCEEYRRTCEKCQKHAPTIHQPTELLSFVSAPYPFMSLRLFVQNGEYDLAEAMNKVILANLKKRLDSRKGCWPDELQGVL</sequence>
<dbReference type="CDD" id="cd09274">
    <property type="entry name" value="RNase_HI_RT_Ty3"/>
    <property type="match status" value="1"/>
</dbReference>
<dbReference type="InterPro" id="IPR043502">
    <property type="entry name" value="DNA/RNA_pol_sf"/>
</dbReference>
<dbReference type="SUPFAM" id="SSF56672">
    <property type="entry name" value="DNA/RNA polymerases"/>
    <property type="match status" value="1"/>
</dbReference>
<dbReference type="PANTHER" id="PTHR48475">
    <property type="entry name" value="RIBONUCLEASE H"/>
    <property type="match status" value="1"/>
</dbReference>
<dbReference type="Gene3D" id="3.30.70.270">
    <property type="match status" value="2"/>
</dbReference>
<dbReference type="Gene3D" id="3.10.10.10">
    <property type="entry name" value="HIV Type 1 Reverse Transcriptase, subunit A, domain 1"/>
    <property type="match status" value="1"/>
</dbReference>
<dbReference type="Gene3D" id="3.30.420.10">
    <property type="entry name" value="Ribonuclease H-like superfamily/Ribonuclease H"/>
    <property type="match status" value="1"/>
</dbReference>
<feature type="compositionally biased region" description="Low complexity" evidence="7">
    <location>
        <begin position="446"/>
        <end position="455"/>
    </location>
</feature>
<dbReference type="Pfam" id="PF13456">
    <property type="entry name" value="RVT_3"/>
    <property type="match status" value="1"/>
</dbReference>